<keyword evidence="7" id="KW-1185">Reference proteome</keyword>
<dbReference type="NCBIfam" id="TIGR01727">
    <property type="entry name" value="oligo_HPY"/>
    <property type="match status" value="1"/>
</dbReference>
<evidence type="ECO:0000256" key="4">
    <source>
        <dbReference type="ARBA" id="ARBA00022840"/>
    </source>
</evidence>
<dbReference type="InterPro" id="IPR013563">
    <property type="entry name" value="Oligopep_ABC_C"/>
</dbReference>
<dbReference type="STRING" id="1043493.SAMN05421637_2780"/>
<dbReference type="FunFam" id="3.40.50.300:FF:000016">
    <property type="entry name" value="Oligopeptide ABC transporter ATP-binding component"/>
    <property type="match status" value="1"/>
</dbReference>
<evidence type="ECO:0000313" key="7">
    <source>
        <dbReference type="Proteomes" id="UP000183315"/>
    </source>
</evidence>
<evidence type="ECO:0000313" key="6">
    <source>
        <dbReference type="EMBL" id="SEJ71334.1"/>
    </source>
</evidence>
<sequence>MTEVTTPADEAPVLEVNDLEVRFTSGRSTVYAVNDVSFTMRAGETLALVGESGSGKSTIAKAVVGLVEPASGEVLLRGEAQAGDRVRRDRATRGDIQMVFQNPVGSLNPFMTVEANIAEPLRNRGVAKAERAARVRELLTVVGLDADTLGPRKPGEISGGQAQRVSIARALASEPAVLIADEAVSALDVSVQATVLNVLRRVVDEEQVAMLFISHDLAVVRNVSDTVAVLHMGQLCEIGPTEDILAAPAHHYTAALRAAVPEPGVPLGDPGMTDADPPSPRIRPTGCSFRDRCLAATSRCAEVLPPLTMVGPERAVACHHPLDRDAVASAIPSVTAQGALA</sequence>
<keyword evidence="3" id="KW-0547">Nucleotide-binding</keyword>
<dbReference type="SUPFAM" id="SSF52540">
    <property type="entry name" value="P-loop containing nucleoside triphosphate hydrolases"/>
    <property type="match status" value="1"/>
</dbReference>
<dbReference type="GO" id="GO:0015833">
    <property type="term" value="P:peptide transport"/>
    <property type="evidence" value="ECO:0007669"/>
    <property type="project" value="InterPro"/>
</dbReference>
<dbReference type="SMART" id="SM00382">
    <property type="entry name" value="AAA"/>
    <property type="match status" value="1"/>
</dbReference>
<dbReference type="Pfam" id="PF00005">
    <property type="entry name" value="ABC_tran"/>
    <property type="match status" value="1"/>
</dbReference>
<organism evidence="6 7">
    <name type="scientific">Demequina mangrovi</name>
    <dbReference type="NCBI Taxonomy" id="1043493"/>
    <lineage>
        <taxon>Bacteria</taxon>
        <taxon>Bacillati</taxon>
        <taxon>Actinomycetota</taxon>
        <taxon>Actinomycetes</taxon>
        <taxon>Micrococcales</taxon>
        <taxon>Demequinaceae</taxon>
        <taxon>Demequina</taxon>
    </lineage>
</organism>
<evidence type="ECO:0000259" key="5">
    <source>
        <dbReference type="PROSITE" id="PS50893"/>
    </source>
</evidence>
<dbReference type="InterPro" id="IPR017871">
    <property type="entry name" value="ABC_transporter-like_CS"/>
</dbReference>
<dbReference type="RefSeq" id="WP_042216706.1">
    <property type="nucleotide sequence ID" value="NZ_BBLU01000020.1"/>
</dbReference>
<dbReference type="GO" id="GO:0055085">
    <property type="term" value="P:transmembrane transport"/>
    <property type="evidence" value="ECO:0007669"/>
    <property type="project" value="UniProtKB-ARBA"/>
</dbReference>
<dbReference type="GO" id="GO:0005524">
    <property type="term" value="F:ATP binding"/>
    <property type="evidence" value="ECO:0007669"/>
    <property type="project" value="UniProtKB-KW"/>
</dbReference>
<proteinExistence type="inferred from homology"/>
<dbReference type="InterPro" id="IPR050319">
    <property type="entry name" value="ABC_transp_ATP-bind"/>
</dbReference>
<dbReference type="PROSITE" id="PS50893">
    <property type="entry name" value="ABC_TRANSPORTER_2"/>
    <property type="match status" value="1"/>
</dbReference>
<protein>
    <submittedName>
        <fullName evidence="6">Peptide/nickel transport system ATP-binding protein/oligopeptide transport system ATP-binding protein</fullName>
    </submittedName>
</protein>
<gene>
    <name evidence="6" type="ORF">SAMN05421637_2780</name>
</gene>
<keyword evidence="4 6" id="KW-0067">ATP-binding</keyword>
<dbReference type="Pfam" id="PF08352">
    <property type="entry name" value="oligo_HPY"/>
    <property type="match status" value="1"/>
</dbReference>
<evidence type="ECO:0000256" key="3">
    <source>
        <dbReference type="ARBA" id="ARBA00022741"/>
    </source>
</evidence>
<feature type="domain" description="ABC transporter" evidence="5">
    <location>
        <begin position="14"/>
        <end position="257"/>
    </location>
</feature>
<dbReference type="InterPro" id="IPR003439">
    <property type="entry name" value="ABC_transporter-like_ATP-bd"/>
</dbReference>
<dbReference type="InterPro" id="IPR003593">
    <property type="entry name" value="AAA+_ATPase"/>
</dbReference>
<comment type="similarity">
    <text evidence="1">Belongs to the ABC transporter superfamily.</text>
</comment>
<dbReference type="AlphaFoldDB" id="A0A1H7B342"/>
<reference evidence="7" key="1">
    <citation type="submission" date="2016-10" db="EMBL/GenBank/DDBJ databases">
        <authorList>
            <person name="Varghese N."/>
        </authorList>
    </citation>
    <scope>NUCLEOTIDE SEQUENCE [LARGE SCALE GENOMIC DNA]</scope>
    <source>
        <strain evidence="7">DSM 24868</strain>
    </source>
</reference>
<dbReference type="EMBL" id="FNZI01000010">
    <property type="protein sequence ID" value="SEJ71334.1"/>
    <property type="molecule type" value="Genomic_DNA"/>
</dbReference>
<accession>A0A1H7B342</accession>
<evidence type="ECO:0000256" key="2">
    <source>
        <dbReference type="ARBA" id="ARBA00022448"/>
    </source>
</evidence>
<dbReference type="Proteomes" id="UP000183315">
    <property type="component" value="Unassembled WGS sequence"/>
</dbReference>
<dbReference type="eggNOG" id="COG4608">
    <property type="taxonomic scope" value="Bacteria"/>
</dbReference>
<dbReference type="CDD" id="cd03257">
    <property type="entry name" value="ABC_NikE_OppD_transporters"/>
    <property type="match status" value="1"/>
</dbReference>
<name>A0A1H7B342_9MICO</name>
<dbReference type="Gene3D" id="3.40.50.300">
    <property type="entry name" value="P-loop containing nucleotide triphosphate hydrolases"/>
    <property type="match status" value="1"/>
</dbReference>
<dbReference type="GO" id="GO:0016887">
    <property type="term" value="F:ATP hydrolysis activity"/>
    <property type="evidence" value="ECO:0007669"/>
    <property type="project" value="InterPro"/>
</dbReference>
<dbReference type="InterPro" id="IPR027417">
    <property type="entry name" value="P-loop_NTPase"/>
</dbReference>
<dbReference type="PANTHER" id="PTHR43776">
    <property type="entry name" value="TRANSPORT ATP-BINDING PROTEIN"/>
    <property type="match status" value="1"/>
</dbReference>
<evidence type="ECO:0000256" key="1">
    <source>
        <dbReference type="ARBA" id="ARBA00005417"/>
    </source>
</evidence>
<keyword evidence="2" id="KW-0813">Transport</keyword>
<dbReference type="PANTHER" id="PTHR43776:SF7">
    <property type="entry name" value="D,D-DIPEPTIDE TRANSPORT ATP-BINDING PROTEIN DDPF-RELATED"/>
    <property type="match status" value="1"/>
</dbReference>
<dbReference type="PROSITE" id="PS00211">
    <property type="entry name" value="ABC_TRANSPORTER_1"/>
    <property type="match status" value="1"/>
</dbReference>